<dbReference type="SUPFAM" id="SSF55073">
    <property type="entry name" value="Nucleotide cyclase"/>
    <property type="match status" value="1"/>
</dbReference>
<dbReference type="PANTHER" id="PTHR45138">
    <property type="entry name" value="REGULATORY COMPONENTS OF SENSORY TRANSDUCTION SYSTEM"/>
    <property type="match status" value="1"/>
</dbReference>
<dbReference type="InterPro" id="IPR029787">
    <property type="entry name" value="Nucleotide_cyclase"/>
</dbReference>
<dbReference type="EMBL" id="RCHC01000006">
    <property type="protein sequence ID" value="RLL22477.1"/>
    <property type="molecule type" value="Genomic_DNA"/>
</dbReference>
<dbReference type="EC" id="2.7.7.65" evidence="1"/>
<dbReference type="InterPro" id="IPR000160">
    <property type="entry name" value="GGDEF_dom"/>
</dbReference>
<sequence length="568" mass="63997">MYALRSQQISKRLYWAMSIIILCLLCICVPLMVSSIQSYTQTLRSSQELQALREVAVLAHKISRERGPANKLMSSAPEDSQEEHQVLNDFRNNVDAQMEHTAKVLNQLGFSDLSQQVNTQVRHSLDLGRAEVDAYVNLPMSQRTATRLDQAILKMFSAWDASREILKTIVSASDASSASLSPFITQILLLADLRDEAGRVASNIMAPVTFNEPISAANLGRLLQTQKQVDYLLGMIDTTQPAMAQTLEFKRLHARIQTEFIQKGMPVVSRLMQESIEKKPYFLTGVGLTDVMVDKFVTVVDLQTYMLQLTEQVAEQEMARTLRYLLWTCGLSVISLLVAFSTMIFARKRIIEPLIEARNTLLDLSHASERNTGYSATRLDDDHDSLFVAIEKLQRVMQQRDAFEFRLKNIAHSDSLTGLSNRFALEEYIRFLEKHPEQFAKICLMVIDIDHFKQVNDSYGHIVGDEVICAVADSLQYNVRTSDLVVRYGGDEFLILIEDIEKQNALNVGQKICDEIATMHIPLRDGQGLHVSVSIGIAVGADSWIELFEKADQALFSAKAKGRNTISW</sequence>
<feature type="transmembrane region" description="Helical" evidence="3">
    <location>
        <begin position="324"/>
        <end position="346"/>
    </location>
</feature>
<dbReference type="Proteomes" id="UP000280271">
    <property type="component" value="Unassembled WGS sequence"/>
</dbReference>
<proteinExistence type="predicted"/>
<dbReference type="InterPro" id="IPR043128">
    <property type="entry name" value="Rev_trsase/Diguanyl_cyclase"/>
</dbReference>
<reference evidence="5 6" key="1">
    <citation type="submission" date="2018-09" db="EMBL/GenBank/DDBJ databases">
        <title>The draft genome of Acinetobacter sp. strains.</title>
        <authorList>
            <person name="Qin J."/>
            <person name="Feng Y."/>
            <person name="Zong Z."/>
        </authorList>
    </citation>
    <scope>NUCLEOTIDE SEQUENCE [LARGE SCALE GENOMIC DNA]</scope>
    <source>
        <strain evidence="5 6">WCHAc060005</strain>
    </source>
</reference>
<dbReference type="NCBIfam" id="TIGR00254">
    <property type="entry name" value="GGDEF"/>
    <property type="match status" value="1"/>
</dbReference>
<keyword evidence="3" id="KW-1133">Transmembrane helix</keyword>
<dbReference type="SMART" id="SM00267">
    <property type="entry name" value="GGDEF"/>
    <property type="match status" value="1"/>
</dbReference>
<keyword evidence="6" id="KW-1185">Reference proteome</keyword>
<dbReference type="PROSITE" id="PS50887">
    <property type="entry name" value="GGDEF"/>
    <property type="match status" value="1"/>
</dbReference>
<keyword evidence="3" id="KW-0472">Membrane</keyword>
<evidence type="ECO:0000259" key="4">
    <source>
        <dbReference type="PROSITE" id="PS50887"/>
    </source>
</evidence>
<dbReference type="PANTHER" id="PTHR45138:SF9">
    <property type="entry name" value="DIGUANYLATE CYCLASE DGCM-RELATED"/>
    <property type="match status" value="1"/>
</dbReference>
<accession>A0ABX9TY73</accession>
<dbReference type="Pfam" id="PF00990">
    <property type="entry name" value="GGDEF"/>
    <property type="match status" value="1"/>
</dbReference>
<gene>
    <name evidence="5" type="ORF">D9K81_06965</name>
</gene>
<evidence type="ECO:0000256" key="1">
    <source>
        <dbReference type="ARBA" id="ARBA00012528"/>
    </source>
</evidence>
<keyword evidence="3" id="KW-0812">Transmembrane</keyword>
<feature type="transmembrane region" description="Helical" evidence="3">
    <location>
        <begin position="12"/>
        <end position="33"/>
    </location>
</feature>
<organism evidence="5 6">
    <name type="scientific">Acinetobacter chengduensis</name>
    <dbReference type="NCBI Taxonomy" id="2420890"/>
    <lineage>
        <taxon>Bacteria</taxon>
        <taxon>Pseudomonadati</taxon>
        <taxon>Pseudomonadota</taxon>
        <taxon>Gammaproteobacteria</taxon>
        <taxon>Moraxellales</taxon>
        <taxon>Moraxellaceae</taxon>
        <taxon>Acinetobacter</taxon>
    </lineage>
</organism>
<protein>
    <recommendedName>
        <fullName evidence="1">diguanylate cyclase</fullName>
        <ecNumber evidence="1">2.7.7.65</ecNumber>
    </recommendedName>
</protein>
<dbReference type="InterPro" id="IPR050469">
    <property type="entry name" value="Diguanylate_Cyclase"/>
</dbReference>
<comment type="caution">
    <text evidence="5">The sequence shown here is derived from an EMBL/GenBank/DDBJ whole genome shotgun (WGS) entry which is preliminary data.</text>
</comment>
<dbReference type="CDD" id="cd01949">
    <property type="entry name" value="GGDEF"/>
    <property type="match status" value="1"/>
</dbReference>
<feature type="domain" description="GGDEF" evidence="4">
    <location>
        <begin position="440"/>
        <end position="568"/>
    </location>
</feature>
<evidence type="ECO:0000256" key="2">
    <source>
        <dbReference type="ARBA" id="ARBA00034247"/>
    </source>
</evidence>
<comment type="catalytic activity">
    <reaction evidence="2">
        <text>2 GTP = 3',3'-c-di-GMP + 2 diphosphate</text>
        <dbReference type="Rhea" id="RHEA:24898"/>
        <dbReference type="ChEBI" id="CHEBI:33019"/>
        <dbReference type="ChEBI" id="CHEBI:37565"/>
        <dbReference type="ChEBI" id="CHEBI:58805"/>
        <dbReference type="EC" id="2.7.7.65"/>
    </reaction>
</comment>
<dbReference type="Gene3D" id="3.30.70.270">
    <property type="match status" value="1"/>
</dbReference>
<name>A0ABX9TY73_9GAMM</name>
<evidence type="ECO:0000313" key="5">
    <source>
        <dbReference type="EMBL" id="RLL22477.1"/>
    </source>
</evidence>
<dbReference type="RefSeq" id="WP_120374899.1">
    <property type="nucleotide sequence ID" value="NZ_RCHC01000006.1"/>
</dbReference>
<evidence type="ECO:0000313" key="6">
    <source>
        <dbReference type="Proteomes" id="UP000280271"/>
    </source>
</evidence>
<evidence type="ECO:0000256" key="3">
    <source>
        <dbReference type="SAM" id="Phobius"/>
    </source>
</evidence>